<keyword evidence="2" id="KW-1185">Reference proteome</keyword>
<evidence type="ECO:0000313" key="2">
    <source>
        <dbReference type="Proteomes" id="UP000464214"/>
    </source>
</evidence>
<protein>
    <submittedName>
        <fullName evidence="1">Uncharacterized protein</fullName>
    </submittedName>
</protein>
<reference evidence="1 2" key="1">
    <citation type="submission" date="2020-01" db="EMBL/GenBank/DDBJ databases">
        <authorList>
            <person name="Kim M."/>
        </authorList>
    </citation>
    <scope>NUCLEOTIDE SEQUENCE [LARGE SCALE GENOMIC DNA]</scope>
    <source>
        <strain evidence="1 2">BT10</strain>
    </source>
</reference>
<dbReference type="RefSeq" id="WP_160689665.1">
    <property type="nucleotide sequence ID" value="NZ_CP047897.1"/>
</dbReference>
<organism evidence="1 2">
    <name type="scientific">Nibribacter ruber</name>
    <dbReference type="NCBI Taxonomy" id="2698458"/>
    <lineage>
        <taxon>Bacteria</taxon>
        <taxon>Pseudomonadati</taxon>
        <taxon>Bacteroidota</taxon>
        <taxon>Cytophagia</taxon>
        <taxon>Cytophagales</taxon>
        <taxon>Hymenobacteraceae</taxon>
        <taxon>Nibribacter</taxon>
    </lineage>
</organism>
<dbReference type="KEGG" id="nib:GU926_05155"/>
<sequence length="160" mass="17644">MNATLNGTSWSLSGKATIHQVPNTNEFQLRISGGDSRILINNTSYELDLIVNAPAFSGTYPLIDYSASLATRNTAGVRLNGLRQNVSFYSEGNNGSLELKQYKDYYGKGDLYIRGDYHFEATVPNAGSPAGQEKIQVTNGQFFVPVDTTTADYRAWKKMN</sequence>
<gene>
    <name evidence="1" type="ORF">GU926_05155</name>
</gene>
<dbReference type="Proteomes" id="UP000464214">
    <property type="component" value="Chromosome"/>
</dbReference>
<proteinExistence type="predicted"/>
<dbReference type="EMBL" id="CP047897">
    <property type="protein sequence ID" value="QHL86857.1"/>
    <property type="molecule type" value="Genomic_DNA"/>
</dbReference>
<accession>A0A6P1NT16</accession>
<dbReference type="AlphaFoldDB" id="A0A6P1NT16"/>
<name>A0A6P1NT16_9BACT</name>
<evidence type="ECO:0000313" key="1">
    <source>
        <dbReference type="EMBL" id="QHL86857.1"/>
    </source>
</evidence>